<protein>
    <submittedName>
        <fullName evidence="2">Uncharacterized protein</fullName>
    </submittedName>
</protein>
<sequence length="86" mass="9539">MSSDNQKSEVEVENVAAADEKAETKEIKGVKRPADEKTTESKKVKKDENGAGEEEEDVDDEGEEVEGEDEEYDLPYGEEEDIEAEG</sequence>
<gene>
    <name evidence="2" type="ORF">pipiens_002004</name>
</gene>
<feature type="compositionally biased region" description="Acidic residues" evidence="1">
    <location>
        <begin position="50"/>
        <end position="86"/>
    </location>
</feature>
<dbReference type="AlphaFoldDB" id="A0ABD1DME5"/>
<keyword evidence="3" id="KW-1185">Reference proteome</keyword>
<name>A0ABD1DME5_CULPP</name>
<evidence type="ECO:0000256" key="1">
    <source>
        <dbReference type="SAM" id="MobiDB-lite"/>
    </source>
</evidence>
<evidence type="ECO:0000313" key="3">
    <source>
        <dbReference type="Proteomes" id="UP001562425"/>
    </source>
</evidence>
<feature type="compositionally biased region" description="Basic and acidic residues" evidence="1">
    <location>
        <begin position="18"/>
        <end position="49"/>
    </location>
</feature>
<feature type="compositionally biased region" description="Basic and acidic residues" evidence="1">
    <location>
        <begin position="1"/>
        <end position="10"/>
    </location>
</feature>
<feature type="region of interest" description="Disordered" evidence="1">
    <location>
        <begin position="1"/>
        <end position="86"/>
    </location>
</feature>
<dbReference type="Proteomes" id="UP001562425">
    <property type="component" value="Unassembled WGS sequence"/>
</dbReference>
<accession>A0ABD1DME5</accession>
<organism evidence="2 3">
    <name type="scientific">Culex pipiens pipiens</name>
    <name type="common">Northern house mosquito</name>
    <dbReference type="NCBI Taxonomy" id="38569"/>
    <lineage>
        <taxon>Eukaryota</taxon>
        <taxon>Metazoa</taxon>
        <taxon>Ecdysozoa</taxon>
        <taxon>Arthropoda</taxon>
        <taxon>Hexapoda</taxon>
        <taxon>Insecta</taxon>
        <taxon>Pterygota</taxon>
        <taxon>Neoptera</taxon>
        <taxon>Endopterygota</taxon>
        <taxon>Diptera</taxon>
        <taxon>Nematocera</taxon>
        <taxon>Culicoidea</taxon>
        <taxon>Culicidae</taxon>
        <taxon>Culicinae</taxon>
        <taxon>Culicini</taxon>
        <taxon>Culex</taxon>
        <taxon>Culex</taxon>
    </lineage>
</organism>
<reference evidence="2 3" key="1">
    <citation type="submission" date="2024-05" db="EMBL/GenBank/DDBJ databases">
        <title>Culex pipiens pipiens assembly and annotation.</title>
        <authorList>
            <person name="Alout H."/>
            <person name="Durand T."/>
        </authorList>
    </citation>
    <scope>NUCLEOTIDE SEQUENCE [LARGE SCALE GENOMIC DNA]</scope>
    <source>
        <strain evidence="2">HA-2024</strain>
        <tissue evidence="2">Whole body</tissue>
    </source>
</reference>
<proteinExistence type="predicted"/>
<evidence type="ECO:0000313" key="2">
    <source>
        <dbReference type="EMBL" id="KAL1400916.1"/>
    </source>
</evidence>
<comment type="caution">
    <text evidence="2">The sequence shown here is derived from an EMBL/GenBank/DDBJ whole genome shotgun (WGS) entry which is preliminary data.</text>
</comment>
<dbReference type="EMBL" id="JBEHCU010005099">
    <property type="protein sequence ID" value="KAL1400916.1"/>
    <property type="molecule type" value="Genomic_DNA"/>
</dbReference>